<comment type="similarity">
    <text evidence="1 2">Belongs to the DegT/DnrJ/EryC1 family.</text>
</comment>
<comment type="caution">
    <text evidence="3">The sequence shown here is derived from an EMBL/GenBank/DDBJ whole genome shotgun (WGS) entry which is preliminary data.</text>
</comment>
<dbReference type="GO" id="GO:0008483">
    <property type="term" value="F:transaminase activity"/>
    <property type="evidence" value="ECO:0007669"/>
    <property type="project" value="TreeGrafter"/>
</dbReference>
<dbReference type="Proteomes" id="UP000180088">
    <property type="component" value="Unassembled WGS sequence"/>
</dbReference>
<sequence>MEKTRLSVYSLAVSENFSFLKQAVNIQEAYLRAIPVAGGGCLLPVCEMHKRDATLLRLLTEWRNRNVAAYPNQFTASEESTRDWLDQELLAVKDRMLFLVVSPTGQTLGHLGFSGCHNSDMMFEIDNVVRGVADAGPDIFARAMTALIEWARKTINVNGFFLRAMNDDHDAIAFYKKNHFVAESSIPLVAVKDGDGVNYREALPTETASKHFMRMVYKAPAHEVGEKLILTAGPSISAKEAVYAFDAALSGWNGNWSRYLSRFEKSFAEYVGVKHALATSSCTGALQIALMALDIAPGDEVIVPDQTWVATANAVRYVGAIPVFADIELDTWNIDARSVETLITGKTKAIVAVHMYGHPARMSNILAVARQYGLKVVEDAAPAIGAEWQGKRCGSFGDFAAFSFQGAKLMVTGEGGMLVTNDDDLYAKAYKIWDQGRNPSRTFWIDEDGVKFKMSNIQAALGLGQLERVDELIEMKRRIFEWYQEGLEGVPHISLNQEVEGARSIYWMSSILLDKDARIGRDALMQQLKTRNIDSRPVFPAISQYPIWPREQPPQSTAMHVGLQAINLPSGVCLSRDEVAYACKHIRSILLG</sequence>
<dbReference type="SUPFAM" id="SSF55729">
    <property type="entry name" value="Acyl-CoA N-acyltransferases (Nat)"/>
    <property type="match status" value="1"/>
</dbReference>
<dbReference type="STRING" id="1903179.BI347_10130"/>
<dbReference type="OrthoDB" id="9804264at2"/>
<gene>
    <name evidence="3" type="ORF">BI347_10130</name>
</gene>
<dbReference type="InterPro" id="IPR000653">
    <property type="entry name" value="DegT/StrS_aminotransferase"/>
</dbReference>
<dbReference type="InterPro" id="IPR015424">
    <property type="entry name" value="PyrdxlP-dep_Trfase"/>
</dbReference>
<name>A0A1S1X339_9NEIS</name>
<proteinExistence type="inferred from homology"/>
<dbReference type="AlphaFoldDB" id="A0A1S1X339"/>
<evidence type="ECO:0000256" key="2">
    <source>
        <dbReference type="RuleBase" id="RU004508"/>
    </source>
</evidence>
<keyword evidence="2" id="KW-0663">Pyridoxal phosphate</keyword>
<dbReference type="PANTHER" id="PTHR30244:SF34">
    <property type="entry name" value="DTDP-4-AMINO-4,6-DIDEOXYGALACTOSE TRANSAMINASE"/>
    <property type="match status" value="1"/>
</dbReference>
<dbReference type="InterPro" id="IPR015421">
    <property type="entry name" value="PyrdxlP-dep_Trfase_major"/>
</dbReference>
<dbReference type="Gene3D" id="3.90.1150.10">
    <property type="entry name" value="Aspartate Aminotransferase, domain 1"/>
    <property type="match status" value="1"/>
</dbReference>
<reference evidence="3 4" key="1">
    <citation type="submission" date="2016-09" db="EMBL/GenBank/DDBJ databases">
        <title>Chromobacterium muskegensis sp. nov., an insecticidal bacterium isolated from Sphagnum bogs.</title>
        <authorList>
            <person name="Sparks M.E."/>
            <person name="Blackburn M.B."/>
            <person name="Gundersen-Rindal D.E."/>
            <person name="Mitchell A."/>
            <person name="Farrar R."/>
            <person name="Kuhar D."/>
        </authorList>
    </citation>
    <scope>NUCLEOTIDE SEQUENCE [LARGE SCALE GENOMIC DNA]</scope>
    <source>
        <strain evidence="3 4">37-2</strain>
    </source>
</reference>
<dbReference type="GO" id="GO:0030170">
    <property type="term" value="F:pyridoxal phosphate binding"/>
    <property type="evidence" value="ECO:0007669"/>
    <property type="project" value="TreeGrafter"/>
</dbReference>
<dbReference type="Pfam" id="PF01041">
    <property type="entry name" value="DegT_DnrJ_EryC1"/>
    <property type="match status" value="1"/>
</dbReference>
<dbReference type="GO" id="GO:0000271">
    <property type="term" value="P:polysaccharide biosynthetic process"/>
    <property type="evidence" value="ECO:0007669"/>
    <property type="project" value="TreeGrafter"/>
</dbReference>
<dbReference type="InterPro" id="IPR015422">
    <property type="entry name" value="PyrdxlP-dep_Trfase_small"/>
</dbReference>
<dbReference type="SUPFAM" id="SSF53383">
    <property type="entry name" value="PLP-dependent transferases"/>
    <property type="match status" value="1"/>
</dbReference>
<organism evidence="3 4">
    <name type="scientific">Chromobacterium sphagni</name>
    <dbReference type="NCBI Taxonomy" id="1903179"/>
    <lineage>
        <taxon>Bacteria</taxon>
        <taxon>Pseudomonadati</taxon>
        <taxon>Pseudomonadota</taxon>
        <taxon>Betaproteobacteria</taxon>
        <taxon>Neisseriales</taxon>
        <taxon>Chromobacteriaceae</taxon>
        <taxon>Chromobacterium</taxon>
    </lineage>
</organism>
<protein>
    <submittedName>
        <fullName evidence="3">GNAT family N-acetyltransferase</fullName>
    </submittedName>
</protein>
<evidence type="ECO:0000313" key="4">
    <source>
        <dbReference type="Proteomes" id="UP000180088"/>
    </source>
</evidence>
<dbReference type="Gene3D" id="3.40.630.30">
    <property type="match status" value="1"/>
</dbReference>
<evidence type="ECO:0000256" key="1">
    <source>
        <dbReference type="ARBA" id="ARBA00037999"/>
    </source>
</evidence>
<dbReference type="GO" id="GO:0016747">
    <property type="term" value="F:acyltransferase activity, transferring groups other than amino-acyl groups"/>
    <property type="evidence" value="ECO:0007669"/>
    <property type="project" value="InterPro"/>
</dbReference>
<accession>A0A1S1X339</accession>
<evidence type="ECO:0000313" key="3">
    <source>
        <dbReference type="EMBL" id="OHX13830.1"/>
    </source>
</evidence>
<dbReference type="RefSeq" id="WP_071115815.1">
    <property type="nucleotide sequence ID" value="NZ_MKCS01000001.1"/>
</dbReference>
<dbReference type="Gene3D" id="3.40.640.10">
    <property type="entry name" value="Type I PLP-dependent aspartate aminotransferase-like (Major domain)"/>
    <property type="match status" value="1"/>
</dbReference>
<dbReference type="EMBL" id="MKCS01000001">
    <property type="protein sequence ID" value="OHX13830.1"/>
    <property type="molecule type" value="Genomic_DNA"/>
</dbReference>
<dbReference type="CDD" id="cd00616">
    <property type="entry name" value="AHBA_syn"/>
    <property type="match status" value="1"/>
</dbReference>
<dbReference type="InterPro" id="IPR016181">
    <property type="entry name" value="Acyl_CoA_acyltransferase"/>
</dbReference>
<dbReference type="PANTHER" id="PTHR30244">
    <property type="entry name" value="TRANSAMINASE"/>
    <property type="match status" value="1"/>
</dbReference>